<evidence type="ECO:0000256" key="1">
    <source>
        <dbReference type="ARBA" id="ARBA00022448"/>
    </source>
</evidence>
<dbReference type="Pfam" id="PF06397">
    <property type="entry name" value="Desulfoferrod_N"/>
    <property type="match status" value="1"/>
</dbReference>
<protein>
    <recommendedName>
        <fullName evidence="5">Desulfoferrodoxin N-terminal domain-containing protein</fullName>
    </recommendedName>
</protein>
<dbReference type="AlphaFoldDB" id="A0A7G6E710"/>
<keyword evidence="2" id="KW-0479">Metal-binding</keyword>
<feature type="domain" description="Desulfoferrodoxin N-terminal" evidence="5">
    <location>
        <begin position="20"/>
        <end position="49"/>
    </location>
</feature>
<evidence type="ECO:0000256" key="4">
    <source>
        <dbReference type="ARBA" id="ARBA00023004"/>
    </source>
</evidence>
<gene>
    <name evidence="6" type="ORF">BR63_17330</name>
</gene>
<dbReference type="KEGG" id="tfr:BR63_17330"/>
<sequence>MQNIHAFIAFRGDFVIGLKELFCCDVCGNILEAVYVGAPALVCCNKLVKKLIANTEDLGKKTCSGG</sequence>
<keyword evidence="1" id="KW-0813">Transport</keyword>
<dbReference type="SUPFAM" id="SSF57802">
    <property type="entry name" value="Rubredoxin-like"/>
    <property type="match status" value="1"/>
</dbReference>
<reference evidence="6 7" key="1">
    <citation type="journal article" date="2019" name="Front. Microbiol.">
        <title>Thermoanaerosceptrum fracticalcis gen. nov. sp. nov., a Novel Fumarate-Fermenting Microorganism From a Deep Fractured Carbonate Aquifer of the US Great Basin.</title>
        <authorList>
            <person name="Hamilton-Brehm S.D."/>
            <person name="Stewart L.E."/>
            <person name="Zavarin M."/>
            <person name="Caldwell M."/>
            <person name="Lawson P.A."/>
            <person name="Onstott T.C."/>
            <person name="Grzymski J."/>
            <person name="Neveux I."/>
            <person name="Lollar B.S."/>
            <person name="Russell C.E."/>
            <person name="Moser D.P."/>
        </authorList>
    </citation>
    <scope>NUCLEOTIDE SEQUENCE [LARGE SCALE GENOMIC DNA]</scope>
    <source>
        <strain evidence="6 7">DRI-13</strain>
    </source>
</reference>
<proteinExistence type="predicted"/>
<evidence type="ECO:0000313" key="7">
    <source>
        <dbReference type="Proteomes" id="UP000515847"/>
    </source>
</evidence>
<dbReference type="Proteomes" id="UP000515847">
    <property type="component" value="Chromosome"/>
</dbReference>
<accession>A0A7G6E710</accession>
<evidence type="ECO:0000256" key="2">
    <source>
        <dbReference type="ARBA" id="ARBA00022723"/>
    </source>
</evidence>
<keyword evidence="7" id="KW-1185">Reference proteome</keyword>
<evidence type="ECO:0000313" key="6">
    <source>
        <dbReference type="EMBL" id="QNB47864.1"/>
    </source>
</evidence>
<dbReference type="RefSeq" id="WP_051965553.1">
    <property type="nucleotide sequence ID" value="NZ_CP045798.1"/>
</dbReference>
<dbReference type="EMBL" id="CP045798">
    <property type="protein sequence ID" value="QNB47864.1"/>
    <property type="molecule type" value="Genomic_DNA"/>
</dbReference>
<evidence type="ECO:0000256" key="3">
    <source>
        <dbReference type="ARBA" id="ARBA00022982"/>
    </source>
</evidence>
<name>A0A7G6E710_THEFR</name>
<keyword evidence="3" id="KW-0249">Electron transport</keyword>
<dbReference type="InterPro" id="IPR038094">
    <property type="entry name" value="Desulfoferrodoxin_N_sf"/>
</dbReference>
<evidence type="ECO:0000259" key="5">
    <source>
        <dbReference type="Pfam" id="PF06397"/>
    </source>
</evidence>
<dbReference type="InterPro" id="IPR004462">
    <property type="entry name" value="Desulfoferrodoxin_N"/>
</dbReference>
<keyword evidence="4" id="KW-0408">Iron</keyword>
<organism evidence="6 7">
    <name type="scientific">Thermanaerosceptrum fracticalcis</name>
    <dbReference type="NCBI Taxonomy" id="1712410"/>
    <lineage>
        <taxon>Bacteria</taxon>
        <taxon>Bacillati</taxon>
        <taxon>Bacillota</taxon>
        <taxon>Clostridia</taxon>
        <taxon>Eubacteriales</taxon>
        <taxon>Peptococcaceae</taxon>
        <taxon>Thermanaerosceptrum</taxon>
    </lineage>
</organism>
<dbReference type="OrthoDB" id="9814936at2"/>
<dbReference type="GO" id="GO:0005506">
    <property type="term" value="F:iron ion binding"/>
    <property type="evidence" value="ECO:0007669"/>
    <property type="project" value="InterPro"/>
</dbReference>
<dbReference type="Gene3D" id="2.20.28.100">
    <property type="entry name" value="Desulphoferrodoxin, N-terminal domain"/>
    <property type="match status" value="1"/>
</dbReference>